<protein>
    <submittedName>
        <fullName evidence="1">Uncharacterized protein</fullName>
    </submittedName>
</protein>
<reference evidence="1 2" key="1">
    <citation type="submission" date="2020-08" db="EMBL/GenBank/DDBJ databases">
        <title>Sequencing the genomes of 1000 actinobacteria strains.</title>
        <authorList>
            <person name="Klenk H.-P."/>
        </authorList>
    </citation>
    <scope>NUCLEOTIDE SEQUENCE [LARGE SCALE GENOMIC DNA]</scope>
    <source>
        <strain evidence="1 2">DSM 105498</strain>
    </source>
</reference>
<name>A0A7W4VW86_9ACTN</name>
<proteinExistence type="predicted"/>
<dbReference type="Gene3D" id="3.30.70.100">
    <property type="match status" value="1"/>
</dbReference>
<dbReference type="SUPFAM" id="SSF54909">
    <property type="entry name" value="Dimeric alpha+beta barrel"/>
    <property type="match status" value="1"/>
</dbReference>
<gene>
    <name evidence="1" type="ORF">FHU40_002668</name>
</gene>
<accession>A0A7W4VW86</accession>
<evidence type="ECO:0000313" key="2">
    <source>
        <dbReference type="Proteomes" id="UP000589626"/>
    </source>
</evidence>
<dbReference type="RefSeq" id="WP_183592769.1">
    <property type="nucleotide sequence ID" value="NZ_JACHWR010000002.1"/>
</dbReference>
<dbReference type="InterPro" id="IPR011008">
    <property type="entry name" value="Dimeric_a/b-barrel"/>
</dbReference>
<organism evidence="1 2">
    <name type="scientific">Nocardioides soli</name>
    <dbReference type="NCBI Taxonomy" id="1036020"/>
    <lineage>
        <taxon>Bacteria</taxon>
        <taxon>Bacillati</taxon>
        <taxon>Actinomycetota</taxon>
        <taxon>Actinomycetes</taxon>
        <taxon>Propionibacteriales</taxon>
        <taxon>Nocardioidaceae</taxon>
        <taxon>Nocardioides</taxon>
    </lineage>
</organism>
<dbReference type="AlphaFoldDB" id="A0A7W4VW86"/>
<evidence type="ECO:0000313" key="1">
    <source>
        <dbReference type="EMBL" id="MBB3042850.1"/>
    </source>
</evidence>
<keyword evidence="2" id="KW-1185">Reference proteome</keyword>
<dbReference type="EMBL" id="JACHWR010000002">
    <property type="protein sequence ID" value="MBB3042850.1"/>
    <property type="molecule type" value="Genomic_DNA"/>
</dbReference>
<comment type="caution">
    <text evidence="1">The sequence shown here is derived from an EMBL/GenBank/DDBJ whole genome shotgun (WGS) entry which is preliminary data.</text>
</comment>
<dbReference type="Proteomes" id="UP000589626">
    <property type="component" value="Unassembled WGS sequence"/>
</dbReference>
<sequence length="124" mass="14354">MIRWVYLIKYPEGVSIEDGERWYLGTHTQEAKQMAEHGLVSYKTWRALTAPVGTKSRSAEFLNQWVRVTELVFRDWDAYRASVIDAPIEYSGAPYGEKGFEYTTVFLGDEAPEYDLLREVPELP</sequence>